<protein>
    <submittedName>
        <fullName evidence="5">Outer membrane beta-barrel protein</fullName>
    </submittedName>
</protein>
<dbReference type="PANTHER" id="PTHR40980">
    <property type="entry name" value="PLUG DOMAIN-CONTAINING PROTEIN"/>
    <property type="match status" value="1"/>
</dbReference>
<keyword evidence="6" id="KW-1185">Reference proteome</keyword>
<dbReference type="SUPFAM" id="SSF56935">
    <property type="entry name" value="Porins"/>
    <property type="match status" value="1"/>
</dbReference>
<dbReference type="InterPro" id="IPR037066">
    <property type="entry name" value="Plug_dom_sf"/>
</dbReference>
<sequence>MLTFLLTLGLIFLSISAYGQIIIKGSVQATDGQPLAYANALLLNPNDSSLVKGAVVNASGYYTFEQVSPGYYLIAASMVGYETSYSKPFNLISATTGTHHMQLLVVATNEKQLQEITVTASKPLYEQQIDKLVINVQSSITAAGSTALEVLERSPGIGINRQENSLTMSGKEGVVVMLNGKTSRIPMATLMQMLSGMNTNTIERIELVSTPSAKYDAEGNAGVINIVLKKSSAIGTNGSYSATLGYGWYEKPGTSFNLNHRRQKLNLYGNGSFLWDHGRSEITSNRSVVNQPDVIHTATTTNRELHNINYTARLGFDYLLNEHTTISGLLNGFNNRSEQFARNQTQIHRSDQLDKRIQMTDHEVNQWRNFMANINLNHIFSNKGELNIDADYLFYHHNNPHAYKINYFFEEDTPDKQEQMHNTKSTPIQIWIGKVDYSKNVSAQTRLETGIKRTKFNLNNDVLFERFIGETWKADEEFNQNVTMQENISAAFFNVNHQFNSKTNLQTGLRWEFTSTSLNARQGANILNRNYHNLFPSVFISRELANQNKAQFSYSRRITRPTYTDLAPAFTFLDPYTYGYGNSALLATLTHALQAAYQFKKSYMLTLQYSHDKNAVSRLPVVTPQTNRQILIKANIASTNTLALVLNIPLTITYWWQIQNNLIGSWQQSKADYSGEKMAADARFTQINSIHNFKLPDNYFIELSGFYKSRALHGIWELHPSGSLNIGIQKKLNQEKGTLAFNITDVFWTSQFKVSANYPASNLDALLLFKYEPRVVRLTYSRNFGNKNVKAIKQRVTGSEEERKRVGN</sequence>
<proteinExistence type="predicted"/>
<dbReference type="Proteomes" id="UP000323426">
    <property type="component" value="Unassembled WGS sequence"/>
</dbReference>
<dbReference type="InterPro" id="IPR008969">
    <property type="entry name" value="CarboxyPept-like_regulatory"/>
</dbReference>
<dbReference type="EMBL" id="VWSF01000003">
    <property type="protein sequence ID" value="KAA5548255.1"/>
    <property type="molecule type" value="Genomic_DNA"/>
</dbReference>
<keyword evidence="2" id="KW-0472">Membrane</keyword>
<evidence type="ECO:0000256" key="2">
    <source>
        <dbReference type="ARBA" id="ARBA00023136"/>
    </source>
</evidence>
<dbReference type="Pfam" id="PF14905">
    <property type="entry name" value="OMP_b-brl_3"/>
    <property type="match status" value="1"/>
</dbReference>
<dbReference type="AlphaFoldDB" id="A0A5M6DS70"/>
<name>A0A5M6DS70_9BACT</name>
<dbReference type="Gene3D" id="2.60.40.1120">
    <property type="entry name" value="Carboxypeptidase-like, regulatory domain"/>
    <property type="match status" value="1"/>
</dbReference>
<comment type="subcellular location">
    <subcellularLocation>
        <location evidence="1">Cell outer membrane</location>
    </subcellularLocation>
</comment>
<comment type="caution">
    <text evidence="5">The sequence shown here is derived from an EMBL/GenBank/DDBJ whole genome shotgun (WGS) entry which is preliminary data.</text>
</comment>
<evidence type="ECO:0000256" key="1">
    <source>
        <dbReference type="ARBA" id="ARBA00004442"/>
    </source>
</evidence>
<evidence type="ECO:0000259" key="4">
    <source>
        <dbReference type="Pfam" id="PF14905"/>
    </source>
</evidence>
<accession>A0A5M6DS70</accession>
<dbReference type="InterPro" id="IPR036942">
    <property type="entry name" value="Beta-barrel_TonB_sf"/>
</dbReference>
<dbReference type="GO" id="GO:0009279">
    <property type="term" value="C:cell outer membrane"/>
    <property type="evidence" value="ECO:0007669"/>
    <property type="project" value="UniProtKB-SubCell"/>
</dbReference>
<dbReference type="SUPFAM" id="SSF49464">
    <property type="entry name" value="Carboxypeptidase regulatory domain-like"/>
    <property type="match status" value="1"/>
</dbReference>
<evidence type="ECO:0000313" key="6">
    <source>
        <dbReference type="Proteomes" id="UP000323426"/>
    </source>
</evidence>
<feature type="domain" description="Outer membrane protein beta-barrel" evidence="4">
    <location>
        <begin position="380"/>
        <end position="780"/>
    </location>
</feature>
<organism evidence="5 6">
    <name type="scientific">Adhaeribacter rhizoryzae</name>
    <dbReference type="NCBI Taxonomy" id="2607907"/>
    <lineage>
        <taxon>Bacteria</taxon>
        <taxon>Pseudomonadati</taxon>
        <taxon>Bacteroidota</taxon>
        <taxon>Cytophagia</taxon>
        <taxon>Cytophagales</taxon>
        <taxon>Hymenobacteraceae</taxon>
        <taxon>Adhaeribacter</taxon>
    </lineage>
</organism>
<dbReference type="Gene3D" id="2.170.130.10">
    <property type="entry name" value="TonB-dependent receptor, plug domain"/>
    <property type="match status" value="1"/>
</dbReference>
<dbReference type="InterPro" id="IPR041700">
    <property type="entry name" value="OMP_b-brl_3"/>
</dbReference>
<reference evidence="5 6" key="1">
    <citation type="submission" date="2019-09" db="EMBL/GenBank/DDBJ databases">
        <title>Genome sequence and assembly of Adhaeribacter sp.</title>
        <authorList>
            <person name="Chhetri G."/>
        </authorList>
    </citation>
    <scope>NUCLEOTIDE SEQUENCE [LARGE SCALE GENOMIC DNA]</scope>
    <source>
        <strain evidence="5 6">DK36</strain>
    </source>
</reference>
<evidence type="ECO:0000256" key="3">
    <source>
        <dbReference type="ARBA" id="ARBA00023237"/>
    </source>
</evidence>
<dbReference type="Gene3D" id="2.40.170.20">
    <property type="entry name" value="TonB-dependent receptor, beta-barrel domain"/>
    <property type="match status" value="1"/>
</dbReference>
<dbReference type="RefSeq" id="WP_150087387.1">
    <property type="nucleotide sequence ID" value="NZ_VWSF01000003.1"/>
</dbReference>
<keyword evidence="3" id="KW-0998">Cell outer membrane</keyword>
<dbReference type="PANTHER" id="PTHR40980:SF4">
    <property type="entry name" value="TONB-DEPENDENT RECEPTOR-LIKE BETA-BARREL DOMAIN-CONTAINING PROTEIN"/>
    <property type="match status" value="1"/>
</dbReference>
<dbReference type="Pfam" id="PF13620">
    <property type="entry name" value="CarboxypepD_reg"/>
    <property type="match status" value="1"/>
</dbReference>
<evidence type="ECO:0000313" key="5">
    <source>
        <dbReference type="EMBL" id="KAA5548255.1"/>
    </source>
</evidence>
<gene>
    <name evidence="5" type="ORF">F0145_05885</name>
</gene>